<keyword evidence="5" id="KW-0418">Kinase</keyword>
<organism evidence="5 6">
    <name type="scientific">Didymella pomorum</name>
    <dbReference type="NCBI Taxonomy" id="749634"/>
    <lineage>
        <taxon>Eukaryota</taxon>
        <taxon>Fungi</taxon>
        <taxon>Dikarya</taxon>
        <taxon>Ascomycota</taxon>
        <taxon>Pezizomycotina</taxon>
        <taxon>Dothideomycetes</taxon>
        <taxon>Pleosporomycetidae</taxon>
        <taxon>Pleosporales</taxon>
        <taxon>Pleosporineae</taxon>
        <taxon>Didymellaceae</taxon>
        <taxon>Didymella</taxon>
    </lineage>
</organism>
<dbReference type="SUPFAM" id="SSF48371">
    <property type="entry name" value="ARM repeat"/>
    <property type="match status" value="1"/>
</dbReference>
<protein>
    <submittedName>
        <fullName evidence="5">Serine/threonine-protein kinase tel1</fullName>
        <ecNumber evidence="5">2.7.11.1</ecNumber>
    </submittedName>
</protein>
<evidence type="ECO:0000256" key="2">
    <source>
        <dbReference type="ARBA" id="ARBA00025079"/>
    </source>
</evidence>
<dbReference type="InterPro" id="IPR016024">
    <property type="entry name" value="ARM-type_fold"/>
</dbReference>
<feature type="domain" description="Telomere-length maintenance and DNA damage repair" evidence="4">
    <location>
        <begin position="12"/>
        <end position="167"/>
    </location>
</feature>
<proteinExistence type="predicted"/>
<dbReference type="OrthoDB" id="3538254at2759"/>
<evidence type="ECO:0000313" key="6">
    <source>
        <dbReference type="Proteomes" id="UP001140510"/>
    </source>
</evidence>
<accession>A0A9W9CZQ3</accession>
<dbReference type="SMART" id="SM01342">
    <property type="entry name" value="TAN"/>
    <property type="match status" value="1"/>
</dbReference>
<comment type="function">
    <text evidence="2">Serine/threonine protein kinase which activates checkpoint signaling upon genotoxic stresses such as ionizing radiation (IR), ultraviolet light (UV), or DNA replication stalling, thereby acting as a DNA damage sensor. Recognizes the substrate consensus sequence [ST]-Q. Phosphorylates histone H2A to form H2AS128ph (gamma-H2A) at sites of DNA damage, involved in the regulation of DNA damage response mechanism. Required for the control of telomere length and genome stability.</text>
</comment>
<gene>
    <name evidence="5" type="primary">TEL1_1</name>
    <name evidence="5" type="ORF">N0V91_010724</name>
</gene>
<feature type="region of interest" description="Disordered" evidence="3">
    <location>
        <begin position="182"/>
        <end position="202"/>
    </location>
</feature>
<comment type="subunit">
    <text evidence="1">Associates with DNA double-strand breaks.</text>
</comment>
<evidence type="ECO:0000313" key="5">
    <source>
        <dbReference type="EMBL" id="KAJ4395620.1"/>
    </source>
</evidence>
<reference evidence="5" key="1">
    <citation type="submission" date="2022-10" db="EMBL/GenBank/DDBJ databases">
        <title>Tapping the CABI collections for fungal endophytes: first genome assemblies for Collariella, Neodidymelliopsis, Ascochyta clinopodiicola, Didymella pomorum, Didymosphaeria variabile, Neocosmospora piperis and Neocucurbitaria cava.</title>
        <authorList>
            <person name="Hill R."/>
        </authorList>
    </citation>
    <scope>NUCLEOTIDE SEQUENCE</scope>
    <source>
        <strain evidence="5">IMI 355091</strain>
    </source>
</reference>
<evidence type="ECO:0000256" key="3">
    <source>
        <dbReference type="SAM" id="MobiDB-lite"/>
    </source>
</evidence>
<dbReference type="InterPro" id="IPR021668">
    <property type="entry name" value="TAN"/>
</dbReference>
<name>A0A9W9CZQ3_9PLEO</name>
<dbReference type="EMBL" id="JAPEVA010000151">
    <property type="protein sequence ID" value="KAJ4395620.1"/>
    <property type="molecule type" value="Genomic_DNA"/>
</dbReference>
<keyword evidence="5" id="KW-0808">Transferase</keyword>
<keyword evidence="6" id="KW-1185">Reference proteome</keyword>
<evidence type="ECO:0000259" key="4">
    <source>
        <dbReference type="SMART" id="SM01342"/>
    </source>
</evidence>
<sequence>MGATIQDAKPLGQISVLTTKVKIQCQAAKDRKEGFDELLPILKHHRGKPELQALGNKAYLALCDTLFQALRDERPKVFSSKAKDVFKTENSKNLQKCALATKLVIASGVRTIKSKTVEAIIETIIEVLPNRDPPRMKVLLSDLPKTLRLILDYHPHVERLPLDCWAAAVDFCIDSLVGSSIGAEDDTPSSLSTNVSSRGRTPFESVDASMARGSPRELVARTKSVTDEFSNSTEDFIHCLLSLVKASNAPVLGKAEAIMTALLYFLKRRSGRGSVAAAAMAGINAVLARTALQMLDLSKRIIKELLPLMNVMWTEQQLRDEILISLTYTEAHISSLVANVDDTTTCVDLEALLETMYADYRTRKETTMHQYLEEDHLCFRSMGAAAAHTHPCNTLAFSLDTEHVKSEGLWATVHAIARFSSMLDKRKRNIAHNREVYGESLSKRARIDLLFDEYVRHISEPRSNAKRAALQVVAFSAQEWPADEDKLQALMDKLLACMSEDNGTHSIWAMIALAA</sequence>
<dbReference type="Proteomes" id="UP001140510">
    <property type="component" value="Unassembled WGS sequence"/>
</dbReference>
<comment type="caution">
    <text evidence="5">The sequence shown here is derived from an EMBL/GenBank/DDBJ whole genome shotgun (WGS) entry which is preliminary data.</text>
</comment>
<feature type="compositionally biased region" description="Polar residues" evidence="3">
    <location>
        <begin position="188"/>
        <end position="199"/>
    </location>
</feature>
<dbReference type="Pfam" id="PF11640">
    <property type="entry name" value="TAN"/>
    <property type="match status" value="1"/>
</dbReference>
<dbReference type="EC" id="2.7.11.1" evidence="5"/>
<evidence type="ECO:0000256" key="1">
    <source>
        <dbReference type="ARBA" id="ARBA00011370"/>
    </source>
</evidence>
<dbReference type="AlphaFoldDB" id="A0A9W9CZQ3"/>
<dbReference type="GO" id="GO:0004674">
    <property type="term" value="F:protein serine/threonine kinase activity"/>
    <property type="evidence" value="ECO:0007669"/>
    <property type="project" value="UniProtKB-EC"/>
</dbReference>